<organism evidence="1 2">
    <name type="scientific">Rattus norvegicus</name>
    <name type="common">Rat</name>
    <dbReference type="NCBI Taxonomy" id="10116"/>
    <lineage>
        <taxon>Eukaryota</taxon>
        <taxon>Metazoa</taxon>
        <taxon>Chordata</taxon>
        <taxon>Craniata</taxon>
        <taxon>Vertebrata</taxon>
        <taxon>Euteleostomi</taxon>
        <taxon>Mammalia</taxon>
        <taxon>Eutheria</taxon>
        <taxon>Euarchontoglires</taxon>
        <taxon>Glires</taxon>
        <taxon>Rodentia</taxon>
        <taxon>Myomorpha</taxon>
        <taxon>Muroidea</taxon>
        <taxon>Muridae</taxon>
        <taxon>Murinae</taxon>
        <taxon>Rattus</taxon>
    </lineage>
</organism>
<accession>A6JGZ2</accession>
<evidence type="ECO:0000313" key="1">
    <source>
        <dbReference type="EMBL" id="EDL94998.1"/>
    </source>
</evidence>
<dbReference type="EMBL" id="CH473985">
    <property type="protein sequence ID" value="EDL94998.1"/>
    <property type="molecule type" value="Genomic_DNA"/>
</dbReference>
<reference evidence="2" key="1">
    <citation type="submission" date="2005-09" db="EMBL/GenBank/DDBJ databases">
        <authorList>
            <person name="Mural R.J."/>
            <person name="Li P.W."/>
            <person name="Adams M.D."/>
            <person name="Amanatides P.G."/>
            <person name="Baden-Tillson H."/>
            <person name="Barnstead M."/>
            <person name="Chin S.H."/>
            <person name="Dew I."/>
            <person name="Evans C.A."/>
            <person name="Ferriera S."/>
            <person name="Flanigan M."/>
            <person name="Fosler C."/>
            <person name="Glodek A."/>
            <person name="Gu Z."/>
            <person name="Holt R.A."/>
            <person name="Jennings D."/>
            <person name="Kraft C.L."/>
            <person name="Lu F."/>
            <person name="Nguyen T."/>
            <person name="Nusskern D.R."/>
            <person name="Pfannkoch C.M."/>
            <person name="Sitter C."/>
            <person name="Sutton G.G."/>
            <person name="Venter J.C."/>
            <person name="Wang Z."/>
            <person name="Woodage T."/>
            <person name="Zheng X.H."/>
            <person name="Zhong F."/>
        </authorList>
    </citation>
    <scope>NUCLEOTIDE SEQUENCE [LARGE SCALE GENOMIC DNA]</scope>
    <source>
        <strain>BN</strain>
        <strain evidence="2">Sprague-Dawley</strain>
    </source>
</reference>
<dbReference type="AlphaFoldDB" id="A6JGZ2"/>
<evidence type="ECO:0000313" key="2">
    <source>
        <dbReference type="Proteomes" id="UP000234681"/>
    </source>
</evidence>
<proteinExistence type="predicted"/>
<dbReference type="Proteomes" id="UP000234681">
    <property type="component" value="Chromosome 13"/>
</dbReference>
<gene>
    <name evidence="1" type="ORF">rCG_20083</name>
</gene>
<protein>
    <submittedName>
        <fullName evidence="1">RCG20083</fullName>
    </submittedName>
</protein>
<name>A6JGZ2_RAT</name>
<sequence length="65" mass="7118">MTCLIQSNQVKDVWLDWEEDIIGAPTCISSTLKIGDTLNPTLSPISNEDELRGLVFQICYGSGTS</sequence>